<reference evidence="4" key="1">
    <citation type="journal article" date="2021" name="PeerJ">
        <title>Extensive microbial diversity within the chicken gut microbiome revealed by metagenomics and culture.</title>
        <authorList>
            <person name="Gilroy R."/>
            <person name="Ravi A."/>
            <person name="Getino M."/>
            <person name="Pursley I."/>
            <person name="Horton D.L."/>
            <person name="Alikhan N.F."/>
            <person name="Baker D."/>
            <person name="Gharbi K."/>
            <person name="Hall N."/>
            <person name="Watson M."/>
            <person name="Adriaenssens E.M."/>
            <person name="Foster-Nyarko E."/>
            <person name="Jarju S."/>
            <person name="Secka A."/>
            <person name="Antonio M."/>
            <person name="Oren A."/>
            <person name="Chaudhuri R.R."/>
            <person name="La Ragione R."/>
            <person name="Hildebrand F."/>
            <person name="Pallen M.J."/>
        </authorList>
    </citation>
    <scope>NUCLEOTIDE SEQUENCE</scope>
    <source>
        <strain evidence="4">ChiHjej8B7-3636</strain>
    </source>
</reference>
<name>A0A9D2H5B7_9MICO</name>
<sequence length="223" mass="22734">MLSVVTIGLTVTGRLQLYINPGQAWFACGMAVLVLAGTVLAIALRPDAHDHHDHGAPSRAGAIAGVVGGTVAAVVAVAALVLPPATLSAELAMERDTGNPPLFAGADDVELGVVDTSSFGVGDWAAVFTTATSPERYAGEQVTLTGFVTPDSDGSAALSRLIITHCVIDAMPATLPLADDVSGLATGDWVELTGDVTVDGDGQLVIEAASITPIDEPEDPYEY</sequence>
<reference evidence="4" key="2">
    <citation type="submission" date="2021-04" db="EMBL/GenBank/DDBJ databases">
        <authorList>
            <person name="Gilroy R."/>
        </authorList>
    </citation>
    <scope>NUCLEOTIDE SEQUENCE</scope>
    <source>
        <strain evidence="4">ChiHjej8B7-3636</strain>
    </source>
</reference>
<dbReference type="EMBL" id="DXAM01000059">
    <property type="protein sequence ID" value="HJA04084.1"/>
    <property type="molecule type" value="Genomic_DNA"/>
</dbReference>
<keyword evidence="1" id="KW-0472">Membrane</keyword>
<evidence type="ECO:0000313" key="4">
    <source>
        <dbReference type="EMBL" id="HJA04084.1"/>
    </source>
</evidence>
<feature type="transmembrane region" description="Helical" evidence="1">
    <location>
        <begin position="24"/>
        <end position="44"/>
    </location>
</feature>
<gene>
    <name evidence="4" type="ORF">H9800_04415</name>
</gene>
<organism evidence="4 5">
    <name type="scientific">Candidatus Microbacterium stercoravium</name>
    <dbReference type="NCBI Taxonomy" id="2838697"/>
    <lineage>
        <taxon>Bacteria</taxon>
        <taxon>Bacillati</taxon>
        <taxon>Actinomycetota</taxon>
        <taxon>Actinomycetes</taxon>
        <taxon>Micrococcales</taxon>
        <taxon>Microbacteriaceae</taxon>
        <taxon>Microbacterium</taxon>
    </lineage>
</organism>
<dbReference type="Pfam" id="PF21537">
    <property type="entry name" value="DUF1980_C"/>
    <property type="match status" value="1"/>
</dbReference>
<dbReference type="InterPro" id="IPR015402">
    <property type="entry name" value="DUF1980"/>
</dbReference>
<protein>
    <submittedName>
        <fullName evidence="4">TIGR03943 family protein</fullName>
    </submittedName>
</protein>
<comment type="caution">
    <text evidence="4">The sequence shown here is derived from an EMBL/GenBank/DDBJ whole genome shotgun (WGS) entry which is preliminary data.</text>
</comment>
<evidence type="ECO:0000256" key="1">
    <source>
        <dbReference type="SAM" id="Phobius"/>
    </source>
</evidence>
<dbReference type="InterPro" id="IPR052955">
    <property type="entry name" value="UPF0703_membrane_permease"/>
</dbReference>
<dbReference type="PANTHER" id="PTHR40047:SF1">
    <property type="entry name" value="UPF0703 PROTEIN YCGQ"/>
    <property type="match status" value="1"/>
</dbReference>
<evidence type="ECO:0000259" key="2">
    <source>
        <dbReference type="Pfam" id="PF09323"/>
    </source>
</evidence>
<dbReference type="NCBIfam" id="TIGR03943">
    <property type="entry name" value="TIGR03943 family putative permease subunit"/>
    <property type="match status" value="1"/>
</dbReference>
<feature type="transmembrane region" description="Helical" evidence="1">
    <location>
        <begin position="60"/>
        <end position="82"/>
    </location>
</feature>
<dbReference type="InterPro" id="IPR048493">
    <property type="entry name" value="DUF1980_N"/>
</dbReference>
<accession>A0A9D2H5B7</accession>
<feature type="domain" description="DUF1980" evidence="3">
    <location>
        <begin position="131"/>
        <end position="223"/>
    </location>
</feature>
<dbReference type="InterPro" id="IPR048447">
    <property type="entry name" value="DUF1980_C"/>
</dbReference>
<keyword evidence="1" id="KW-1133">Transmembrane helix</keyword>
<dbReference type="AlphaFoldDB" id="A0A9D2H5B7"/>
<dbReference type="Pfam" id="PF09323">
    <property type="entry name" value="DUF1980"/>
    <property type="match status" value="1"/>
</dbReference>
<feature type="domain" description="DUF1980" evidence="2">
    <location>
        <begin position="2"/>
        <end position="95"/>
    </location>
</feature>
<dbReference type="PANTHER" id="PTHR40047">
    <property type="entry name" value="UPF0703 PROTEIN YCGQ"/>
    <property type="match status" value="1"/>
</dbReference>
<evidence type="ECO:0000259" key="3">
    <source>
        <dbReference type="Pfam" id="PF21537"/>
    </source>
</evidence>
<proteinExistence type="predicted"/>
<dbReference type="Proteomes" id="UP000824220">
    <property type="component" value="Unassembled WGS sequence"/>
</dbReference>
<keyword evidence="1" id="KW-0812">Transmembrane</keyword>
<evidence type="ECO:0000313" key="5">
    <source>
        <dbReference type="Proteomes" id="UP000824220"/>
    </source>
</evidence>